<organism evidence="2 3">
    <name type="scientific">Striga asiatica</name>
    <name type="common">Asiatic witchweed</name>
    <name type="synonym">Buchnera asiatica</name>
    <dbReference type="NCBI Taxonomy" id="4170"/>
    <lineage>
        <taxon>Eukaryota</taxon>
        <taxon>Viridiplantae</taxon>
        <taxon>Streptophyta</taxon>
        <taxon>Embryophyta</taxon>
        <taxon>Tracheophyta</taxon>
        <taxon>Spermatophyta</taxon>
        <taxon>Magnoliopsida</taxon>
        <taxon>eudicotyledons</taxon>
        <taxon>Gunneridae</taxon>
        <taxon>Pentapetalae</taxon>
        <taxon>asterids</taxon>
        <taxon>lamiids</taxon>
        <taxon>Lamiales</taxon>
        <taxon>Orobanchaceae</taxon>
        <taxon>Buchnereae</taxon>
        <taxon>Striga</taxon>
    </lineage>
</organism>
<feature type="region of interest" description="Disordered" evidence="1">
    <location>
        <begin position="98"/>
        <end position="121"/>
    </location>
</feature>
<gene>
    <name evidence="2" type="ORF">STAS_07132</name>
</gene>
<protein>
    <submittedName>
        <fullName evidence="2">Vacuolar protein sorting 55 (VPS55) family protein</fullName>
    </submittedName>
</protein>
<evidence type="ECO:0000256" key="1">
    <source>
        <dbReference type="SAM" id="MobiDB-lite"/>
    </source>
</evidence>
<comment type="caution">
    <text evidence="2">The sequence shown here is derived from an EMBL/GenBank/DDBJ whole genome shotgun (WGS) entry which is preliminary data.</text>
</comment>
<dbReference type="AlphaFoldDB" id="A0A5A7PDV5"/>
<evidence type="ECO:0000313" key="2">
    <source>
        <dbReference type="EMBL" id="GER31145.1"/>
    </source>
</evidence>
<evidence type="ECO:0000313" key="3">
    <source>
        <dbReference type="Proteomes" id="UP000325081"/>
    </source>
</evidence>
<sequence>MGFTYHRIGADGARSLNPLSSPHPSRCGLPTTVLELTAPALRIHCHLLIKVDGHCHRLRGNGHRALPPQPIPNEDIWYTPPRSWCLCGVVTSDGGGWADSSRVHTNGWTAGDGGERQGRRH</sequence>
<dbReference type="EMBL" id="BKCP01004428">
    <property type="protein sequence ID" value="GER31145.1"/>
    <property type="molecule type" value="Genomic_DNA"/>
</dbReference>
<accession>A0A5A7PDV5</accession>
<reference evidence="3" key="1">
    <citation type="journal article" date="2019" name="Curr. Biol.">
        <title>Genome Sequence of Striga asiatica Provides Insight into the Evolution of Plant Parasitism.</title>
        <authorList>
            <person name="Yoshida S."/>
            <person name="Kim S."/>
            <person name="Wafula E.K."/>
            <person name="Tanskanen J."/>
            <person name="Kim Y.M."/>
            <person name="Honaas L."/>
            <person name="Yang Z."/>
            <person name="Spallek T."/>
            <person name="Conn C.E."/>
            <person name="Ichihashi Y."/>
            <person name="Cheong K."/>
            <person name="Cui S."/>
            <person name="Der J.P."/>
            <person name="Gundlach H."/>
            <person name="Jiao Y."/>
            <person name="Hori C."/>
            <person name="Ishida J.K."/>
            <person name="Kasahara H."/>
            <person name="Kiba T."/>
            <person name="Kim M.S."/>
            <person name="Koo N."/>
            <person name="Laohavisit A."/>
            <person name="Lee Y.H."/>
            <person name="Lumba S."/>
            <person name="McCourt P."/>
            <person name="Mortimer J.C."/>
            <person name="Mutuku J.M."/>
            <person name="Nomura T."/>
            <person name="Sasaki-Sekimoto Y."/>
            <person name="Seto Y."/>
            <person name="Wang Y."/>
            <person name="Wakatake T."/>
            <person name="Sakakibara H."/>
            <person name="Demura T."/>
            <person name="Yamaguchi S."/>
            <person name="Yoneyama K."/>
            <person name="Manabe R.I."/>
            <person name="Nelson D.C."/>
            <person name="Schulman A.H."/>
            <person name="Timko M.P."/>
            <person name="dePamphilis C.W."/>
            <person name="Choi D."/>
            <person name="Shirasu K."/>
        </authorList>
    </citation>
    <scope>NUCLEOTIDE SEQUENCE [LARGE SCALE GENOMIC DNA]</scope>
    <source>
        <strain evidence="3">cv. UVA1</strain>
    </source>
</reference>
<keyword evidence="3" id="KW-1185">Reference proteome</keyword>
<dbReference type="Proteomes" id="UP000325081">
    <property type="component" value="Unassembled WGS sequence"/>
</dbReference>
<name>A0A5A7PDV5_STRAF</name>
<proteinExistence type="predicted"/>